<name>A0ABP7K0A6_9MICO</name>
<comment type="similarity">
    <text evidence="1">Belongs to the manganese catalase family.</text>
</comment>
<dbReference type="EMBL" id="BAABCN010000002">
    <property type="protein sequence ID" value="GAA3861462.1"/>
    <property type="molecule type" value="Genomic_DNA"/>
</dbReference>
<dbReference type="InterPro" id="IPR039377">
    <property type="entry name" value="Mn_catalase_dom"/>
</dbReference>
<dbReference type="InterPro" id="IPR009078">
    <property type="entry name" value="Ferritin-like_SF"/>
</dbReference>
<feature type="region of interest" description="Disordered" evidence="2">
    <location>
        <begin position="254"/>
        <end position="273"/>
    </location>
</feature>
<dbReference type="CDD" id="cd01051">
    <property type="entry name" value="Mn_catalase"/>
    <property type="match status" value="1"/>
</dbReference>
<feature type="compositionally biased region" description="Low complexity" evidence="2">
    <location>
        <begin position="344"/>
        <end position="354"/>
    </location>
</feature>
<dbReference type="SUPFAM" id="SSF47240">
    <property type="entry name" value="Ferritin-like"/>
    <property type="match status" value="1"/>
</dbReference>
<dbReference type="Proteomes" id="UP001501803">
    <property type="component" value="Unassembled WGS sequence"/>
</dbReference>
<protein>
    <submittedName>
        <fullName evidence="3">Manganese catalase family protein</fullName>
    </submittedName>
</protein>
<accession>A0ABP7K0A6</accession>
<evidence type="ECO:0000313" key="4">
    <source>
        <dbReference type="Proteomes" id="UP001501803"/>
    </source>
</evidence>
<feature type="compositionally biased region" description="Polar residues" evidence="2">
    <location>
        <begin position="318"/>
        <end position="335"/>
    </location>
</feature>
<keyword evidence="4" id="KW-1185">Reference proteome</keyword>
<gene>
    <name evidence="3" type="ORF">GCM10022381_02250</name>
</gene>
<evidence type="ECO:0000313" key="3">
    <source>
        <dbReference type="EMBL" id="GAA3861462.1"/>
    </source>
</evidence>
<reference evidence="4" key="1">
    <citation type="journal article" date="2019" name="Int. J. Syst. Evol. Microbiol.">
        <title>The Global Catalogue of Microorganisms (GCM) 10K type strain sequencing project: providing services to taxonomists for standard genome sequencing and annotation.</title>
        <authorList>
            <consortium name="The Broad Institute Genomics Platform"/>
            <consortium name="The Broad Institute Genome Sequencing Center for Infectious Disease"/>
            <person name="Wu L."/>
            <person name="Ma J."/>
        </authorList>
    </citation>
    <scope>NUCLEOTIDE SEQUENCE [LARGE SCALE GENOMIC DNA]</scope>
    <source>
        <strain evidence="4">JCM 17021</strain>
    </source>
</reference>
<dbReference type="Pfam" id="PF05067">
    <property type="entry name" value="Mn_catalase"/>
    <property type="match status" value="1"/>
</dbReference>
<evidence type="ECO:0000256" key="1">
    <source>
        <dbReference type="ARBA" id="ARBA00007644"/>
    </source>
</evidence>
<dbReference type="InterPro" id="IPR007760">
    <property type="entry name" value="Mn_catalase"/>
</dbReference>
<organism evidence="3 4">
    <name type="scientific">Leifsonia kafniensis</name>
    <dbReference type="NCBI Taxonomy" id="475957"/>
    <lineage>
        <taxon>Bacteria</taxon>
        <taxon>Bacillati</taxon>
        <taxon>Actinomycetota</taxon>
        <taxon>Actinomycetes</taxon>
        <taxon>Micrococcales</taxon>
        <taxon>Microbacteriaceae</taxon>
        <taxon>Leifsonia</taxon>
    </lineage>
</organism>
<dbReference type="InterPro" id="IPR012347">
    <property type="entry name" value="Ferritin-like"/>
</dbReference>
<sequence>MFYHVQRLINEIVPDEPDPAAANALQEGLGGQFGEMRTMMQYLFQSMNFRGASAKPYRDLIQGIGTEEISHVELIGTTISRLLDGSPRYQGKQSDPLDTPGAGGAIPLEIALSQGNIHHYLVGAQGALPVDAAGNPWSGSYVYNSGNLVLDLLYNLMLESTGRLQKCRIYEMTDNATARSTVAYLIVRDQAHENAYAKALETLGVDWNKALPIPKTNAEKFPEVARLLDLGLQSKQYTFDLANQSEAGKIFQGLAPSNDGTTLDASEQAPEGVPSQIAPERLEEFAPGLDPALLELIQATAAMEMAEVDMTFGALKSTAAQASEPPVSNTPNPSTKAHQKGSSHSKAAAKSSKK</sequence>
<comment type="caution">
    <text evidence="3">The sequence shown here is derived from an EMBL/GenBank/DDBJ whole genome shotgun (WGS) entry which is preliminary data.</text>
</comment>
<dbReference type="Gene3D" id="1.20.1260.10">
    <property type="match status" value="1"/>
</dbReference>
<proteinExistence type="inferred from homology"/>
<feature type="region of interest" description="Disordered" evidence="2">
    <location>
        <begin position="317"/>
        <end position="354"/>
    </location>
</feature>
<evidence type="ECO:0000256" key="2">
    <source>
        <dbReference type="SAM" id="MobiDB-lite"/>
    </source>
</evidence>